<dbReference type="RefSeq" id="WP_241296941.1">
    <property type="nucleotide sequence ID" value="NZ_JAKZGR010000017.1"/>
</dbReference>
<name>A0ABV8ENS8_9BACT</name>
<evidence type="ECO:0000313" key="2">
    <source>
        <dbReference type="Proteomes" id="UP001595766"/>
    </source>
</evidence>
<organism evidence="1 2">
    <name type="scientific">Belliella kenyensis</name>
    <dbReference type="NCBI Taxonomy" id="1472724"/>
    <lineage>
        <taxon>Bacteria</taxon>
        <taxon>Pseudomonadati</taxon>
        <taxon>Bacteroidota</taxon>
        <taxon>Cytophagia</taxon>
        <taxon>Cytophagales</taxon>
        <taxon>Cyclobacteriaceae</taxon>
        <taxon>Belliella</taxon>
    </lineage>
</organism>
<comment type="caution">
    <text evidence="1">The sequence shown here is derived from an EMBL/GenBank/DDBJ whole genome shotgun (WGS) entry which is preliminary data.</text>
</comment>
<dbReference type="EMBL" id="JBHSAV010000058">
    <property type="protein sequence ID" value="MFC3977694.1"/>
    <property type="molecule type" value="Genomic_DNA"/>
</dbReference>
<reference evidence="2" key="1">
    <citation type="journal article" date="2019" name="Int. J. Syst. Evol. Microbiol.">
        <title>The Global Catalogue of Microorganisms (GCM) 10K type strain sequencing project: providing services to taxonomists for standard genome sequencing and annotation.</title>
        <authorList>
            <consortium name="The Broad Institute Genomics Platform"/>
            <consortium name="The Broad Institute Genome Sequencing Center for Infectious Disease"/>
            <person name="Wu L."/>
            <person name="Ma J."/>
        </authorList>
    </citation>
    <scope>NUCLEOTIDE SEQUENCE [LARGE SCALE GENOMIC DNA]</scope>
    <source>
        <strain evidence="2">CECT 8551</strain>
    </source>
</reference>
<keyword evidence="2" id="KW-1185">Reference proteome</keyword>
<evidence type="ECO:0008006" key="3">
    <source>
        <dbReference type="Google" id="ProtNLM"/>
    </source>
</evidence>
<protein>
    <recommendedName>
        <fullName evidence="3">Peptidase M48 domain-containing protein</fullName>
    </recommendedName>
</protein>
<accession>A0ABV8ENS8</accession>
<evidence type="ECO:0000313" key="1">
    <source>
        <dbReference type="EMBL" id="MFC3977694.1"/>
    </source>
</evidence>
<proteinExistence type="predicted"/>
<dbReference type="Proteomes" id="UP001595766">
    <property type="component" value="Unassembled WGS sequence"/>
</dbReference>
<sequence>MKITETKYIQNSMPDELKHVIIKTLDFYPDLADVTIEFRFNENIRKSVMQAQPKFTTMFGRRKNRTYLINISRCFTLKGVTMPIEDLPEDVLIGWIGHELGHISDYLNRSNWSMILFGIGYLTSKSFIISAERVADTYAVDHGLGDYILATKDFILHQAGMPEAYIEKIKKLYLPPEEIMYLMENKSVAD</sequence>
<gene>
    <name evidence="1" type="ORF">ACFOUP_15005</name>
</gene>